<dbReference type="InterPro" id="IPR004358">
    <property type="entry name" value="Sig_transdc_His_kin-like_C"/>
</dbReference>
<evidence type="ECO:0000256" key="5">
    <source>
        <dbReference type="ARBA" id="ARBA00022679"/>
    </source>
</evidence>
<accession>A0A0R2HIK3</accession>
<dbReference type="GO" id="GO:0005886">
    <property type="term" value="C:plasma membrane"/>
    <property type="evidence" value="ECO:0007669"/>
    <property type="project" value="TreeGrafter"/>
</dbReference>
<evidence type="ECO:0000256" key="2">
    <source>
        <dbReference type="ARBA" id="ARBA00004370"/>
    </source>
</evidence>
<dbReference type="Proteomes" id="UP000051841">
    <property type="component" value="Unassembled WGS sequence"/>
</dbReference>
<keyword evidence="8" id="KW-0812">Transmembrane</keyword>
<dbReference type="PRINTS" id="PR00344">
    <property type="entry name" value="BCTRLSENSOR"/>
</dbReference>
<dbReference type="GO" id="GO:0000155">
    <property type="term" value="F:phosphorelay sensor kinase activity"/>
    <property type="evidence" value="ECO:0007669"/>
    <property type="project" value="InterPro"/>
</dbReference>
<dbReference type="FunFam" id="3.30.565.10:FF:000006">
    <property type="entry name" value="Sensor histidine kinase WalK"/>
    <property type="match status" value="1"/>
</dbReference>
<dbReference type="InterPro" id="IPR005467">
    <property type="entry name" value="His_kinase_dom"/>
</dbReference>
<keyword evidence="11" id="KW-1185">Reference proteome</keyword>
<keyword evidence="6 10" id="KW-0418">Kinase</keyword>
<evidence type="ECO:0000313" key="11">
    <source>
        <dbReference type="Proteomes" id="UP000051841"/>
    </source>
</evidence>
<dbReference type="SUPFAM" id="SSF55874">
    <property type="entry name" value="ATPase domain of HSP90 chaperone/DNA topoisomerase II/histidine kinase"/>
    <property type="match status" value="1"/>
</dbReference>
<dbReference type="Gene3D" id="1.10.287.130">
    <property type="match status" value="1"/>
</dbReference>
<evidence type="ECO:0000259" key="9">
    <source>
        <dbReference type="PROSITE" id="PS50109"/>
    </source>
</evidence>
<evidence type="ECO:0000256" key="1">
    <source>
        <dbReference type="ARBA" id="ARBA00000085"/>
    </source>
</evidence>
<gene>
    <name evidence="10" type="ORF">IV49_GL000388</name>
</gene>
<dbReference type="SUPFAM" id="SSF47384">
    <property type="entry name" value="Homodimeric domain of signal transducing histidine kinase"/>
    <property type="match status" value="1"/>
</dbReference>
<organism evidence="10 11">
    <name type="scientific">Kandleria vitulina DSM 20405</name>
    <dbReference type="NCBI Taxonomy" id="1410657"/>
    <lineage>
        <taxon>Bacteria</taxon>
        <taxon>Bacillati</taxon>
        <taxon>Bacillota</taxon>
        <taxon>Erysipelotrichia</taxon>
        <taxon>Erysipelotrichales</taxon>
        <taxon>Coprobacillaceae</taxon>
        <taxon>Kandleria</taxon>
    </lineage>
</organism>
<dbReference type="Pfam" id="PF02518">
    <property type="entry name" value="HATPase_c"/>
    <property type="match status" value="1"/>
</dbReference>
<keyword evidence="7" id="KW-0902">Two-component regulatory system</keyword>
<feature type="transmembrane region" description="Helical" evidence="8">
    <location>
        <begin position="144"/>
        <end position="166"/>
    </location>
</feature>
<feature type="transmembrane region" description="Helical" evidence="8">
    <location>
        <begin position="9"/>
        <end position="28"/>
    </location>
</feature>
<dbReference type="SMART" id="SM00387">
    <property type="entry name" value="HATPase_c"/>
    <property type="match status" value="1"/>
</dbReference>
<dbReference type="PROSITE" id="PS50109">
    <property type="entry name" value="HIS_KIN"/>
    <property type="match status" value="1"/>
</dbReference>
<comment type="caution">
    <text evidence="10">The sequence shown here is derived from an EMBL/GenBank/DDBJ whole genome shotgun (WGS) entry which is preliminary data.</text>
</comment>
<evidence type="ECO:0000313" key="10">
    <source>
        <dbReference type="EMBL" id="KRN50149.1"/>
    </source>
</evidence>
<dbReference type="Gene3D" id="3.30.565.10">
    <property type="entry name" value="Histidine kinase-like ATPase, C-terminal domain"/>
    <property type="match status" value="1"/>
</dbReference>
<keyword evidence="8" id="KW-1133">Transmembrane helix</keyword>
<dbReference type="EC" id="2.7.13.3" evidence="3"/>
<dbReference type="EMBL" id="JQBL01000013">
    <property type="protein sequence ID" value="KRN50149.1"/>
    <property type="molecule type" value="Genomic_DNA"/>
</dbReference>
<proteinExistence type="predicted"/>
<keyword evidence="8" id="KW-0472">Membrane</keyword>
<reference evidence="10 11" key="1">
    <citation type="journal article" date="2015" name="Genome Announc.">
        <title>Expanding the biotechnology potential of lactobacilli through comparative genomics of 213 strains and associated genera.</title>
        <authorList>
            <person name="Sun Z."/>
            <person name="Harris H.M."/>
            <person name="McCann A."/>
            <person name="Guo C."/>
            <person name="Argimon S."/>
            <person name="Zhang W."/>
            <person name="Yang X."/>
            <person name="Jeffery I.B."/>
            <person name="Cooney J.C."/>
            <person name="Kagawa T.F."/>
            <person name="Liu W."/>
            <person name="Song Y."/>
            <person name="Salvetti E."/>
            <person name="Wrobel A."/>
            <person name="Rasinkangas P."/>
            <person name="Parkhill J."/>
            <person name="Rea M.C."/>
            <person name="O'Sullivan O."/>
            <person name="Ritari J."/>
            <person name="Douillard F.P."/>
            <person name="Paul Ross R."/>
            <person name="Yang R."/>
            <person name="Briner A.E."/>
            <person name="Felis G.E."/>
            <person name="de Vos W.M."/>
            <person name="Barrangou R."/>
            <person name="Klaenhammer T.R."/>
            <person name="Caufield P.W."/>
            <person name="Cui Y."/>
            <person name="Zhang H."/>
            <person name="O'Toole P.W."/>
        </authorList>
    </citation>
    <scope>NUCLEOTIDE SEQUENCE [LARGE SCALE GENOMIC DNA]</scope>
    <source>
        <strain evidence="10 11">DSM 20405</strain>
    </source>
</reference>
<dbReference type="PANTHER" id="PTHR45453">
    <property type="entry name" value="PHOSPHATE REGULON SENSOR PROTEIN PHOR"/>
    <property type="match status" value="1"/>
</dbReference>
<comment type="catalytic activity">
    <reaction evidence="1">
        <text>ATP + protein L-histidine = ADP + protein N-phospho-L-histidine.</text>
        <dbReference type="EC" id="2.7.13.3"/>
    </reaction>
</comment>
<dbReference type="InterPro" id="IPR050351">
    <property type="entry name" value="BphY/WalK/GraS-like"/>
</dbReference>
<feature type="domain" description="Histidine kinase" evidence="9">
    <location>
        <begin position="187"/>
        <end position="399"/>
    </location>
</feature>
<evidence type="ECO:0000256" key="3">
    <source>
        <dbReference type="ARBA" id="ARBA00012438"/>
    </source>
</evidence>
<keyword evidence="5" id="KW-0808">Transferase</keyword>
<evidence type="ECO:0000256" key="6">
    <source>
        <dbReference type="ARBA" id="ARBA00022777"/>
    </source>
</evidence>
<dbReference type="InterPro" id="IPR036097">
    <property type="entry name" value="HisK_dim/P_sf"/>
</dbReference>
<dbReference type="InterPro" id="IPR003594">
    <property type="entry name" value="HATPase_dom"/>
</dbReference>
<dbReference type="Pfam" id="PF00512">
    <property type="entry name" value="HisKA"/>
    <property type="match status" value="1"/>
</dbReference>
<dbReference type="InterPro" id="IPR036890">
    <property type="entry name" value="HATPase_C_sf"/>
</dbReference>
<sequence length="399" mass="45892">MINRLRRKFILSAISALLLIVILFVGILDGLNYLQMDRKQVRTLNILEKYYKDEMSAVDNSEIPYASRYFVVVYDNEGQLVEINTARVRTIVNNKAEQYGLKAYHSKKKRDFIGHYRYTKSKRGDSTYIIFLDVENSLEDFFDIVNLSIIFVVLGVVLFIFLIVILSGKVIKPFVDNYENQRNFIADAGHDLKTPITVIEADAEVLKMKFGDDNEFLNDIFLQSSRLKQLTEDLIYLSKLDENPDYEMIEFPLSDVITEICQSFESVAKTQKKEMTITIEPHLSFKGNQKNMERLVNILLDNAVKYSSDHGKIDVSLERQKKFIVLTVYNTVDHISKEELPKLFDRFYRSDQSRNSETGGYGIGLSVAKSVVEAHKGKINATTSDEKSLVMIVILPNRI</sequence>
<dbReference type="CDD" id="cd00082">
    <property type="entry name" value="HisKA"/>
    <property type="match status" value="1"/>
</dbReference>
<dbReference type="SMART" id="SM00388">
    <property type="entry name" value="HisKA"/>
    <property type="match status" value="1"/>
</dbReference>
<evidence type="ECO:0000256" key="7">
    <source>
        <dbReference type="ARBA" id="ARBA00023012"/>
    </source>
</evidence>
<dbReference type="RefSeq" id="WP_031589252.1">
    <property type="nucleotide sequence ID" value="NZ_JNKN01000015.1"/>
</dbReference>
<comment type="subcellular location">
    <subcellularLocation>
        <location evidence="2">Membrane</location>
    </subcellularLocation>
</comment>
<dbReference type="PATRIC" id="fig|1410657.5.peg.412"/>
<name>A0A0R2HIK3_9FIRM</name>
<dbReference type="GO" id="GO:0004721">
    <property type="term" value="F:phosphoprotein phosphatase activity"/>
    <property type="evidence" value="ECO:0007669"/>
    <property type="project" value="TreeGrafter"/>
</dbReference>
<dbReference type="GO" id="GO:0016036">
    <property type="term" value="P:cellular response to phosphate starvation"/>
    <property type="evidence" value="ECO:0007669"/>
    <property type="project" value="TreeGrafter"/>
</dbReference>
<keyword evidence="4" id="KW-0597">Phosphoprotein</keyword>
<dbReference type="InterPro" id="IPR003661">
    <property type="entry name" value="HisK_dim/P_dom"/>
</dbReference>
<protein>
    <recommendedName>
        <fullName evidence="3">histidine kinase</fullName>
        <ecNumber evidence="3">2.7.13.3</ecNumber>
    </recommendedName>
</protein>
<evidence type="ECO:0000256" key="4">
    <source>
        <dbReference type="ARBA" id="ARBA00022553"/>
    </source>
</evidence>
<evidence type="ECO:0000256" key="8">
    <source>
        <dbReference type="SAM" id="Phobius"/>
    </source>
</evidence>
<dbReference type="PANTHER" id="PTHR45453:SF1">
    <property type="entry name" value="PHOSPHATE REGULON SENSOR PROTEIN PHOR"/>
    <property type="match status" value="1"/>
</dbReference>
<dbReference type="AlphaFoldDB" id="A0A0R2HIK3"/>